<dbReference type="GeneID" id="127750430"/>
<organism evidence="1 2">
    <name type="scientific">Frankliniella occidentalis</name>
    <name type="common">Western flower thrips</name>
    <name type="synonym">Euthrips occidentalis</name>
    <dbReference type="NCBI Taxonomy" id="133901"/>
    <lineage>
        <taxon>Eukaryota</taxon>
        <taxon>Metazoa</taxon>
        <taxon>Ecdysozoa</taxon>
        <taxon>Arthropoda</taxon>
        <taxon>Hexapoda</taxon>
        <taxon>Insecta</taxon>
        <taxon>Pterygota</taxon>
        <taxon>Neoptera</taxon>
        <taxon>Paraneoptera</taxon>
        <taxon>Thysanoptera</taxon>
        <taxon>Terebrantia</taxon>
        <taxon>Thripoidea</taxon>
        <taxon>Thripidae</taxon>
        <taxon>Frankliniella</taxon>
    </lineage>
</organism>
<sequence length="206" mass="24572">MGMSKADLFFQVHVESNHKLLDQGEQPVRFRFGGSRSLRVDSDGACLFQSFGSILSNEYLRQRSEDLLSVLRQRWDQSETYIMAHIKNPLTMFFRDIPRPQNGRPFDSWEEFESWFRQERPKHAQIRLMVVLMTVLRWQESYHGTVVPDYMMDMMGPDRFVHLLNPAHYFQFMSRETEFGTQNEIVNFSRLFRMRVRVADVGRCIF</sequence>
<protein>
    <submittedName>
        <fullName evidence="2">Uncharacterized protein LOC127750430</fullName>
    </submittedName>
</protein>
<dbReference type="Gene3D" id="3.90.70.80">
    <property type="match status" value="1"/>
</dbReference>
<keyword evidence="1" id="KW-1185">Reference proteome</keyword>
<gene>
    <name evidence="2" type="primary">LOC127750430</name>
</gene>
<evidence type="ECO:0000313" key="2">
    <source>
        <dbReference type="RefSeq" id="XP_052128091.1"/>
    </source>
</evidence>
<reference evidence="2" key="1">
    <citation type="submission" date="2025-08" db="UniProtKB">
        <authorList>
            <consortium name="RefSeq"/>
        </authorList>
    </citation>
    <scope>IDENTIFICATION</scope>
    <source>
        <tissue evidence="2">Whole organism</tissue>
    </source>
</reference>
<dbReference type="KEGG" id="foc:127750430"/>
<dbReference type="RefSeq" id="XP_052128091.1">
    <property type="nucleotide sequence ID" value="XM_052272131.1"/>
</dbReference>
<dbReference type="Proteomes" id="UP000504606">
    <property type="component" value="Unplaced"/>
</dbReference>
<evidence type="ECO:0000313" key="1">
    <source>
        <dbReference type="Proteomes" id="UP000504606"/>
    </source>
</evidence>
<proteinExistence type="predicted"/>
<name>A0A9C6X2Q8_FRAOC</name>
<dbReference type="AlphaFoldDB" id="A0A9C6X2Q8"/>
<accession>A0A9C6X2Q8</accession>